<keyword evidence="2" id="KW-1185">Reference proteome</keyword>
<gene>
    <name evidence="1" type="ORF">L873DRAFT_1819594</name>
</gene>
<protein>
    <submittedName>
        <fullName evidence="1">Uncharacterized protein</fullName>
    </submittedName>
</protein>
<evidence type="ECO:0000313" key="1">
    <source>
        <dbReference type="EMBL" id="RPA91394.1"/>
    </source>
</evidence>
<evidence type="ECO:0000313" key="2">
    <source>
        <dbReference type="Proteomes" id="UP000276215"/>
    </source>
</evidence>
<sequence>MKISRDHNDYARLVNKGIYDHTTSLVPLYGMDGTIPPECPRMVGDIRRLKSMYTSFPPTPLSEIFLLTRDRYTFSHGPEYANFSVRIADERND</sequence>
<reference evidence="1 2" key="1">
    <citation type="journal article" date="2018" name="Nat. Ecol. Evol.">
        <title>Pezizomycetes genomes reveal the molecular basis of ectomycorrhizal truffle lifestyle.</title>
        <authorList>
            <person name="Murat C."/>
            <person name="Payen T."/>
            <person name="Noel B."/>
            <person name="Kuo A."/>
            <person name="Morin E."/>
            <person name="Chen J."/>
            <person name="Kohler A."/>
            <person name="Krizsan K."/>
            <person name="Balestrini R."/>
            <person name="Da Silva C."/>
            <person name="Montanini B."/>
            <person name="Hainaut M."/>
            <person name="Levati E."/>
            <person name="Barry K.W."/>
            <person name="Belfiori B."/>
            <person name="Cichocki N."/>
            <person name="Clum A."/>
            <person name="Dockter R.B."/>
            <person name="Fauchery L."/>
            <person name="Guy J."/>
            <person name="Iotti M."/>
            <person name="Le Tacon F."/>
            <person name="Lindquist E.A."/>
            <person name="Lipzen A."/>
            <person name="Malagnac F."/>
            <person name="Mello A."/>
            <person name="Molinier V."/>
            <person name="Miyauchi S."/>
            <person name="Poulain J."/>
            <person name="Riccioni C."/>
            <person name="Rubini A."/>
            <person name="Sitrit Y."/>
            <person name="Splivallo R."/>
            <person name="Traeger S."/>
            <person name="Wang M."/>
            <person name="Zifcakova L."/>
            <person name="Wipf D."/>
            <person name="Zambonelli A."/>
            <person name="Paolocci F."/>
            <person name="Nowrousian M."/>
            <person name="Ottonello S."/>
            <person name="Baldrian P."/>
            <person name="Spatafora J.W."/>
            <person name="Henrissat B."/>
            <person name="Nagy L.G."/>
            <person name="Aury J.M."/>
            <person name="Wincker P."/>
            <person name="Grigoriev I.V."/>
            <person name="Bonfante P."/>
            <person name="Martin F.M."/>
        </authorList>
    </citation>
    <scope>NUCLEOTIDE SEQUENCE [LARGE SCALE GENOMIC DNA]</scope>
    <source>
        <strain evidence="1 2">120613-1</strain>
    </source>
</reference>
<name>A0A3N4JC36_9PEZI</name>
<dbReference type="Proteomes" id="UP000276215">
    <property type="component" value="Unassembled WGS sequence"/>
</dbReference>
<proteinExistence type="predicted"/>
<dbReference type="EMBL" id="ML120498">
    <property type="protein sequence ID" value="RPA91394.1"/>
    <property type="molecule type" value="Genomic_DNA"/>
</dbReference>
<organism evidence="1 2">
    <name type="scientific">Choiromyces venosus 120613-1</name>
    <dbReference type="NCBI Taxonomy" id="1336337"/>
    <lineage>
        <taxon>Eukaryota</taxon>
        <taxon>Fungi</taxon>
        <taxon>Dikarya</taxon>
        <taxon>Ascomycota</taxon>
        <taxon>Pezizomycotina</taxon>
        <taxon>Pezizomycetes</taxon>
        <taxon>Pezizales</taxon>
        <taxon>Tuberaceae</taxon>
        <taxon>Choiromyces</taxon>
    </lineage>
</organism>
<dbReference type="AlphaFoldDB" id="A0A3N4JC36"/>
<dbReference type="OrthoDB" id="5413892at2759"/>
<accession>A0A3N4JC36</accession>